<protein>
    <recommendedName>
        <fullName evidence="2">ATP-dependent Clp protease proteolytic subunit</fullName>
    </recommendedName>
</protein>
<dbReference type="GO" id="GO:0009368">
    <property type="term" value="C:endopeptidase Clp complex"/>
    <property type="evidence" value="ECO:0007669"/>
    <property type="project" value="TreeGrafter"/>
</dbReference>
<dbReference type="Proteomes" id="UP000601435">
    <property type="component" value="Unassembled WGS sequence"/>
</dbReference>
<dbReference type="GO" id="GO:0006515">
    <property type="term" value="P:protein quality control for misfolded or incompletely synthesized proteins"/>
    <property type="evidence" value="ECO:0007669"/>
    <property type="project" value="TreeGrafter"/>
</dbReference>
<evidence type="ECO:0000256" key="2">
    <source>
        <dbReference type="RuleBase" id="RU003567"/>
    </source>
</evidence>
<organism evidence="5 6">
    <name type="scientific">Symbiodinium necroappetens</name>
    <dbReference type="NCBI Taxonomy" id="1628268"/>
    <lineage>
        <taxon>Eukaryota</taxon>
        <taxon>Sar</taxon>
        <taxon>Alveolata</taxon>
        <taxon>Dinophyceae</taxon>
        <taxon>Suessiales</taxon>
        <taxon>Symbiodiniaceae</taxon>
        <taxon>Symbiodinium</taxon>
    </lineage>
</organism>
<evidence type="ECO:0000313" key="5">
    <source>
        <dbReference type="EMBL" id="CAE7252322.1"/>
    </source>
</evidence>
<proteinExistence type="inferred from homology"/>
<keyword evidence="6" id="KW-1185">Reference proteome</keyword>
<dbReference type="InterPro" id="IPR023562">
    <property type="entry name" value="ClpP/TepA"/>
</dbReference>
<feature type="signal peptide" evidence="4">
    <location>
        <begin position="1"/>
        <end position="21"/>
    </location>
</feature>
<dbReference type="AlphaFoldDB" id="A0A812LTK9"/>
<dbReference type="PRINTS" id="PR00127">
    <property type="entry name" value="CLPPROTEASEP"/>
</dbReference>
<keyword evidence="3" id="KW-0175">Coiled coil</keyword>
<dbReference type="GO" id="GO:0004252">
    <property type="term" value="F:serine-type endopeptidase activity"/>
    <property type="evidence" value="ECO:0007669"/>
    <property type="project" value="InterPro"/>
</dbReference>
<evidence type="ECO:0000256" key="1">
    <source>
        <dbReference type="ARBA" id="ARBA00007039"/>
    </source>
</evidence>
<reference evidence="5" key="1">
    <citation type="submission" date="2021-02" db="EMBL/GenBank/DDBJ databases">
        <authorList>
            <person name="Dougan E. K."/>
            <person name="Rhodes N."/>
            <person name="Thang M."/>
            <person name="Chan C."/>
        </authorList>
    </citation>
    <scope>NUCLEOTIDE SEQUENCE</scope>
</reference>
<dbReference type="GO" id="GO:0004176">
    <property type="term" value="F:ATP-dependent peptidase activity"/>
    <property type="evidence" value="ECO:0007669"/>
    <property type="project" value="InterPro"/>
</dbReference>
<dbReference type="PANTHER" id="PTHR10381">
    <property type="entry name" value="ATP-DEPENDENT CLP PROTEASE PROTEOLYTIC SUBUNIT"/>
    <property type="match status" value="1"/>
</dbReference>
<feature type="coiled-coil region" evidence="3">
    <location>
        <begin position="213"/>
        <end position="240"/>
    </location>
</feature>
<accession>A0A812LTK9</accession>
<dbReference type="OrthoDB" id="2017408at2759"/>
<dbReference type="PANTHER" id="PTHR10381:SF11">
    <property type="entry name" value="ATP-DEPENDENT CLP PROTEASE PROTEOLYTIC SUBUNIT, MITOCHONDRIAL"/>
    <property type="match status" value="1"/>
</dbReference>
<dbReference type="EMBL" id="CAJNJA010009953">
    <property type="protein sequence ID" value="CAE7252322.1"/>
    <property type="molecule type" value="Genomic_DNA"/>
</dbReference>
<dbReference type="CDD" id="cd07017">
    <property type="entry name" value="S14_ClpP_2"/>
    <property type="match status" value="1"/>
</dbReference>
<dbReference type="InterPro" id="IPR001907">
    <property type="entry name" value="ClpP"/>
</dbReference>
<feature type="chain" id="PRO_5032970293" description="ATP-dependent Clp protease proteolytic subunit" evidence="4">
    <location>
        <begin position="22"/>
        <end position="390"/>
    </location>
</feature>
<comment type="caution">
    <text evidence="5">The sequence shown here is derived from an EMBL/GenBank/DDBJ whole genome shotgun (WGS) entry which is preliminary data.</text>
</comment>
<keyword evidence="4" id="KW-0732">Signal</keyword>
<evidence type="ECO:0000256" key="4">
    <source>
        <dbReference type="SAM" id="SignalP"/>
    </source>
</evidence>
<evidence type="ECO:0000256" key="3">
    <source>
        <dbReference type="SAM" id="Coils"/>
    </source>
</evidence>
<comment type="similarity">
    <text evidence="1 2">Belongs to the peptidase S14 family.</text>
</comment>
<dbReference type="InterPro" id="IPR029045">
    <property type="entry name" value="ClpP/crotonase-like_dom_sf"/>
</dbReference>
<dbReference type="SUPFAM" id="SSF52096">
    <property type="entry name" value="ClpP/crotonase"/>
    <property type="match status" value="1"/>
</dbReference>
<dbReference type="GO" id="GO:0051117">
    <property type="term" value="F:ATPase binding"/>
    <property type="evidence" value="ECO:0007669"/>
    <property type="project" value="TreeGrafter"/>
</dbReference>
<dbReference type="Gene3D" id="3.90.226.10">
    <property type="entry name" value="2-enoyl-CoA Hydratase, Chain A, domain 1"/>
    <property type="match status" value="1"/>
</dbReference>
<name>A0A812LTK9_9DINO</name>
<gene>
    <name evidence="5" type="primary">clpP1</name>
    <name evidence="5" type="ORF">SNEC2469_LOCUS5299</name>
</gene>
<sequence>MRKVPCMIRSGLLLCTVIAVAITNDFGSFACPWRHQRRSMHRQYPRDRAEVFIFNAGQDTGMLTAESRRVQVARQAEPLMPWRIPNTQRFQWLSVRELLLRERILMVSEYIDDNMANAYLAMLLYLQSEDAKKPVQIYFSSPGAALKPALALYDTIGQLKAKGCKVTTVSYSLCAGMGAFLAAAGSPGRRFATPNSLFLLSKTGLESPVRGQATEIELEAKQMLRESERIEEELSSITGRPMEQIRKDLRRNFYLTAAEAVEYGLIDKVLVPEDDKGSKLDKGTRDPWSGQVVKPEVGFGVFADPDQPRTAVCQLRTGSAGWALRFNGVDDFATIMADLPRRPLKATGRGGGSLQQTSGPLKPALNRMQPGFAFIGIPGLRDLAQSARAR</sequence>
<evidence type="ECO:0000313" key="6">
    <source>
        <dbReference type="Proteomes" id="UP000601435"/>
    </source>
</evidence>
<dbReference type="Pfam" id="PF00574">
    <property type="entry name" value="CLP_protease"/>
    <property type="match status" value="1"/>
</dbReference>